<proteinExistence type="predicted"/>
<dbReference type="InterPro" id="IPR050769">
    <property type="entry name" value="NAT_camello-type"/>
</dbReference>
<feature type="domain" description="N-acetyltransferase" evidence="3">
    <location>
        <begin position="107"/>
        <end position="269"/>
    </location>
</feature>
<sequence>MQAPSSLLCNPRCKSSVAHKLPAHTARNPAAPVCASYRVRYGRLPDVEGVAHVCGEAFGSGNFPGLNNPELDALEERYMASIAKGVREKLQSALERKRQASLLHRELRLRRTTLQLQEALGKRRLLSRSISLEDRRNERKWVRQRMFTCLVAECEETGEVVGTVSMSMMQPEALLPAPFPSTVPYRAYLYNMGVLTGHRRKGVAKALVQACMRTARLWGADSLWLHVRATREKALDLYMKQGFRPPEVATPLPTVKSLMGETLLKVDLEPWRCSSVARAAAFGPQAVIPERPLAGSTSLRGASRPSQASEPASMETSSNNENLVVDGQVRQDGVFIWDISEKESDEVQQETKEHEQLVRASK</sequence>
<feature type="compositionally biased region" description="Basic and acidic residues" evidence="2">
    <location>
        <begin position="349"/>
        <end position="362"/>
    </location>
</feature>
<dbReference type="PANTHER" id="PTHR13947">
    <property type="entry name" value="GNAT FAMILY N-ACETYLTRANSFERASE"/>
    <property type="match status" value="1"/>
</dbReference>
<evidence type="ECO:0000313" key="5">
    <source>
        <dbReference type="Proteomes" id="UP000815325"/>
    </source>
</evidence>
<feature type="compositionally biased region" description="Polar residues" evidence="2">
    <location>
        <begin position="295"/>
        <end position="322"/>
    </location>
</feature>
<feature type="region of interest" description="Disordered" evidence="2">
    <location>
        <begin position="342"/>
        <end position="362"/>
    </location>
</feature>
<dbReference type="PROSITE" id="PS51186">
    <property type="entry name" value="GNAT"/>
    <property type="match status" value="1"/>
</dbReference>
<dbReference type="Proteomes" id="UP000815325">
    <property type="component" value="Unassembled WGS sequence"/>
</dbReference>
<evidence type="ECO:0000256" key="2">
    <source>
        <dbReference type="SAM" id="MobiDB-lite"/>
    </source>
</evidence>
<dbReference type="InterPro" id="IPR000182">
    <property type="entry name" value="GNAT_dom"/>
</dbReference>
<feature type="region of interest" description="Disordered" evidence="2">
    <location>
        <begin position="293"/>
        <end position="326"/>
    </location>
</feature>
<reference evidence="4" key="1">
    <citation type="submission" date="2017-08" db="EMBL/GenBank/DDBJ databases">
        <authorList>
            <person name="Polle J.E."/>
            <person name="Barry K."/>
            <person name="Cushman J."/>
            <person name="Schmutz J."/>
            <person name="Tran D."/>
            <person name="Hathwaick L.T."/>
            <person name="Yim W.C."/>
            <person name="Jenkins J."/>
            <person name="Mckie-Krisberg Z.M."/>
            <person name="Prochnik S."/>
            <person name="Lindquist E."/>
            <person name="Dockter R.B."/>
            <person name="Adam C."/>
            <person name="Molina H."/>
            <person name="Bunkerborg J."/>
            <person name="Jin E."/>
            <person name="Buchheim M."/>
            <person name="Magnuson J."/>
        </authorList>
    </citation>
    <scope>NUCLEOTIDE SEQUENCE</scope>
    <source>
        <strain evidence="4">CCAP 19/18</strain>
    </source>
</reference>
<dbReference type="PANTHER" id="PTHR13947:SF37">
    <property type="entry name" value="LD18367P"/>
    <property type="match status" value="1"/>
</dbReference>
<dbReference type="Gene3D" id="3.40.630.30">
    <property type="match status" value="1"/>
</dbReference>
<dbReference type="SUPFAM" id="SSF55729">
    <property type="entry name" value="Acyl-CoA N-acyltransferases (Nat)"/>
    <property type="match status" value="1"/>
</dbReference>
<dbReference type="CDD" id="cd04301">
    <property type="entry name" value="NAT_SF"/>
    <property type="match status" value="1"/>
</dbReference>
<keyword evidence="1" id="KW-0808">Transferase</keyword>
<name>A0ABQ7GQ97_DUNSA</name>
<organism evidence="4 5">
    <name type="scientific">Dunaliella salina</name>
    <name type="common">Green alga</name>
    <name type="synonym">Protococcus salinus</name>
    <dbReference type="NCBI Taxonomy" id="3046"/>
    <lineage>
        <taxon>Eukaryota</taxon>
        <taxon>Viridiplantae</taxon>
        <taxon>Chlorophyta</taxon>
        <taxon>core chlorophytes</taxon>
        <taxon>Chlorophyceae</taxon>
        <taxon>CS clade</taxon>
        <taxon>Chlamydomonadales</taxon>
        <taxon>Dunaliellaceae</taxon>
        <taxon>Dunaliella</taxon>
    </lineage>
</organism>
<comment type="caution">
    <text evidence="4">The sequence shown here is derived from an EMBL/GenBank/DDBJ whole genome shotgun (WGS) entry which is preliminary data.</text>
</comment>
<accession>A0ABQ7GQ97</accession>
<keyword evidence="5" id="KW-1185">Reference proteome</keyword>
<evidence type="ECO:0000256" key="1">
    <source>
        <dbReference type="ARBA" id="ARBA00022679"/>
    </source>
</evidence>
<dbReference type="InterPro" id="IPR016181">
    <property type="entry name" value="Acyl_CoA_acyltransferase"/>
</dbReference>
<gene>
    <name evidence="4" type="ORF">DUNSADRAFT_5412</name>
</gene>
<evidence type="ECO:0000259" key="3">
    <source>
        <dbReference type="PROSITE" id="PS51186"/>
    </source>
</evidence>
<dbReference type="Pfam" id="PF00583">
    <property type="entry name" value="Acetyltransf_1"/>
    <property type="match status" value="1"/>
</dbReference>
<evidence type="ECO:0000313" key="4">
    <source>
        <dbReference type="EMBL" id="KAF5836785.1"/>
    </source>
</evidence>
<dbReference type="EMBL" id="MU069643">
    <property type="protein sequence ID" value="KAF5836785.1"/>
    <property type="molecule type" value="Genomic_DNA"/>
</dbReference>
<protein>
    <submittedName>
        <fullName evidence="4">Acyl-CoA N-acyltransferase</fullName>
    </submittedName>
</protein>